<keyword evidence="3" id="KW-1185">Reference proteome</keyword>
<dbReference type="GO" id="GO:0004519">
    <property type="term" value="F:endonuclease activity"/>
    <property type="evidence" value="ECO:0007669"/>
    <property type="project" value="UniProtKB-KW"/>
</dbReference>
<dbReference type="AlphaFoldDB" id="A0A8J3N3W6"/>
<sequence>MDMWSGTDYRASIYTHKKGRATMPGTPKLPEGITPADHVPGPRQGEWTYSHYAALPDDGCRHEIIDGVLYVAPPIRTVSHQQIAACIGYYFYSFVTLKGRGNVIAGPIDVEFAPRTVVQPDLLVLLGGVNNEFLLSSHVTGPPDLVVEILEPHTVEHDRGRKYNAYARGGVREYWIVDPLARSVEIYALEAGIYHRLGIFRGEDFLPSWVIKDFTVRVDQFFI</sequence>
<keyword evidence="2" id="KW-0378">Hydrolase</keyword>
<dbReference type="Proteomes" id="UP000597444">
    <property type="component" value="Unassembled WGS sequence"/>
</dbReference>
<proteinExistence type="predicted"/>
<dbReference type="Gene3D" id="3.90.1570.10">
    <property type="entry name" value="tt1808, chain A"/>
    <property type="match status" value="1"/>
</dbReference>
<comment type="caution">
    <text evidence="2">The sequence shown here is derived from an EMBL/GenBank/DDBJ whole genome shotgun (WGS) entry which is preliminary data.</text>
</comment>
<dbReference type="InterPro" id="IPR012296">
    <property type="entry name" value="Nuclease_put_TT1808"/>
</dbReference>
<reference evidence="2" key="1">
    <citation type="submission" date="2020-10" db="EMBL/GenBank/DDBJ databases">
        <title>Taxonomic study of unclassified bacteria belonging to the class Ktedonobacteria.</title>
        <authorList>
            <person name="Yabe S."/>
            <person name="Wang C.M."/>
            <person name="Zheng Y."/>
            <person name="Sakai Y."/>
            <person name="Cavaletti L."/>
            <person name="Monciardini P."/>
            <person name="Donadio S."/>
        </authorList>
    </citation>
    <scope>NUCLEOTIDE SEQUENCE</scope>
    <source>
        <strain evidence="2">ID150040</strain>
    </source>
</reference>
<dbReference type="RefSeq" id="WP_236064928.1">
    <property type="nucleotide sequence ID" value="NZ_BNJK01000001.1"/>
</dbReference>
<dbReference type="CDD" id="cd06260">
    <property type="entry name" value="DUF820-like"/>
    <property type="match status" value="1"/>
</dbReference>
<dbReference type="SUPFAM" id="SSF52980">
    <property type="entry name" value="Restriction endonuclease-like"/>
    <property type="match status" value="1"/>
</dbReference>
<dbReference type="InterPro" id="IPR008538">
    <property type="entry name" value="Uma2"/>
</dbReference>
<evidence type="ECO:0000313" key="2">
    <source>
        <dbReference type="EMBL" id="GHO93557.1"/>
    </source>
</evidence>
<keyword evidence="2" id="KW-0540">Nuclease</keyword>
<dbReference type="PANTHER" id="PTHR34107">
    <property type="entry name" value="SLL0198 PROTEIN-RELATED"/>
    <property type="match status" value="1"/>
</dbReference>
<evidence type="ECO:0000313" key="3">
    <source>
        <dbReference type="Proteomes" id="UP000597444"/>
    </source>
</evidence>
<protein>
    <submittedName>
        <fullName evidence="2">Restriction endonuclease</fullName>
    </submittedName>
</protein>
<accession>A0A8J3N3W6</accession>
<feature type="domain" description="Putative restriction endonuclease" evidence="1">
    <location>
        <begin position="51"/>
        <end position="208"/>
    </location>
</feature>
<keyword evidence="2" id="KW-0255">Endonuclease</keyword>
<dbReference type="PANTHER" id="PTHR34107:SF4">
    <property type="entry name" value="SLL1222 PROTEIN"/>
    <property type="match status" value="1"/>
</dbReference>
<dbReference type="Pfam" id="PF05685">
    <property type="entry name" value="Uma2"/>
    <property type="match status" value="1"/>
</dbReference>
<dbReference type="InterPro" id="IPR011335">
    <property type="entry name" value="Restrct_endonuc-II-like"/>
</dbReference>
<organism evidence="2 3">
    <name type="scientific">Reticulibacter mediterranei</name>
    <dbReference type="NCBI Taxonomy" id="2778369"/>
    <lineage>
        <taxon>Bacteria</taxon>
        <taxon>Bacillati</taxon>
        <taxon>Chloroflexota</taxon>
        <taxon>Ktedonobacteria</taxon>
        <taxon>Ktedonobacterales</taxon>
        <taxon>Reticulibacteraceae</taxon>
        <taxon>Reticulibacter</taxon>
    </lineage>
</organism>
<gene>
    <name evidence="2" type="ORF">KSF_036050</name>
</gene>
<name>A0A8J3N3W6_9CHLR</name>
<evidence type="ECO:0000259" key="1">
    <source>
        <dbReference type="Pfam" id="PF05685"/>
    </source>
</evidence>
<dbReference type="EMBL" id="BNJK01000001">
    <property type="protein sequence ID" value="GHO93557.1"/>
    <property type="molecule type" value="Genomic_DNA"/>
</dbReference>